<dbReference type="InterPro" id="IPR023299">
    <property type="entry name" value="ATPase_P-typ_cyto_dom_N"/>
</dbReference>
<dbReference type="InterPro" id="IPR004014">
    <property type="entry name" value="ATPase_P-typ_cation-transptr_N"/>
</dbReference>
<dbReference type="SUPFAM" id="SSF81660">
    <property type="entry name" value="Metal cation-transporting ATPase, ATP-binding domain N"/>
    <property type="match status" value="1"/>
</dbReference>
<keyword evidence="6" id="KW-0460">Magnesium</keyword>
<dbReference type="Gene3D" id="1.20.1110.10">
    <property type="entry name" value="Calcium-transporting ATPase, transmembrane domain"/>
    <property type="match status" value="1"/>
</dbReference>
<evidence type="ECO:0000256" key="3">
    <source>
        <dbReference type="ARBA" id="ARBA00022723"/>
    </source>
</evidence>
<evidence type="ECO:0000256" key="10">
    <source>
        <dbReference type="SAM" id="Phobius"/>
    </source>
</evidence>
<dbReference type="SFLD" id="SFLDG00002">
    <property type="entry name" value="C1.7:_P-type_atpase_like"/>
    <property type="match status" value="1"/>
</dbReference>
<dbReference type="Pfam" id="PF00690">
    <property type="entry name" value="Cation_ATPase_N"/>
    <property type="match status" value="1"/>
</dbReference>
<evidence type="ECO:0000256" key="5">
    <source>
        <dbReference type="ARBA" id="ARBA00022840"/>
    </source>
</evidence>
<dbReference type="GO" id="GO:0005524">
    <property type="term" value="F:ATP binding"/>
    <property type="evidence" value="ECO:0007669"/>
    <property type="project" value="UniProtKB-KW"/>
</dbReference>
<dbReference type="SFLD" id="SFLDF00027">
    <property type="entry name" value="p-type_atpase"/>
    <property type="match status" value="1"/>
</dbReference>
<dbReference type="PANTHER" id="PTHR24093">
    <property type="entry name" value="CATION TRANSPORTING ATPASE"/>
    <property type="match status" value="1"/>
</dbReference>
<dbReference type="RefSeq" id="WP_249286647.1">
    <property type="nucleotide sequence ID" value="NZ_JACRWC010000054.1"/>
</dbReference>
<protein>
    <submittedName>
        <fullName evidence="12">Cation-translocating P-type ATPase</fullName>
    </submittedName>
</protein>
<dbReference type="InterPro" id="IPR059000">
    <property type="entry name" value="ATPase_P-type_domA"/>
</dbReference>
<gene>
    <name evidence="12" type="ORF">H8876_04140</name>
</gene>
<evidence type="ECO:0000256" key="8">
    <source>
        <dbReference type="ARBA" id="ARBA00022989"/>
    </source>
</evidence>
<dbReference type="InterPro" id="IPR008250">
    <property type="entry name" value="ATPase_P-typ_transduc_dom_A_sf"/>
</dbReference>
<feature type="transmembrane region" description="Helical" evidence="10">
    <location>
        <begin position="885"/>
        <end position="906"/>
    </location>
</feature>
<dbReference type="Gene3D" id="2.70.150.10">
    <property type="entry name" value="Calcium-transporting ATPase, cytoplasmic transduction domain A"/>
    <property type="match status" value="1"/>
</dbReference>
<dbReference type="SUPFAM" id="SSF81665">
    <property type="entry name" value="Calcium ATPase, transmembrane domain M"/>
    <property type="match status" value="1"/>
</dbReference>
<keyword evidence="4" id="KW-0547">Nucleotide-binding</keyword>
<dbReference type="Pfam" id="PF00689">
    <property type="entry name" value="Cation_ATPase_C"/>
    <property type="match status" value="1"/>
</dbReference>
<dbReference type="SFLD" id="SFLDS00003">
    <property type="entry name" value="Haloacid_Dehalogenase"/>
    <property type="match status" value="1"/>
</dbReference>
<feature type="transmembrane region" description="Helical" evidence="10">
    <location>
        <begin position="918"/>
        <end position="940"/>
    </location>
</feature>
<evidence type="ECO:0000256" key="7">
    <source>
        <dbReference type="ARBA" id="ARBA00022967"/>
    </source>
</evidence>
<reference evidence="12" key="1">
    <citation type="submission" date="2020-08" db="EMBL/GenBank/DDBJ databases">
        <authorList>
            <person name="Liu C."/>
            <person name="Sun Q."/>
        </authorList>
    </citation>
    <scope>NUCLEOTIDE SEQUENCE</scope>
    <source>
        <strain evidence="12">BX16</strain>
    </source>
</reference>
<dbReference type="PRINTS" id="PR00120">
    <property type="entry name" value="HATPASE"/>
</dbReference>
<dbReference type="GO" id="GO:0016887">
    <property type="term" value="F:ATP hydrolysis activity"/>
    <property type="evidence" value="ECO:0007669"/>
    <property type="project" value="InterPro"/>
</dbReference>
<dbReference type="Pfam" id="PF00122">
    <property type="entry name" value="E1-E2_ATPase"/>
    <property type="match status" value="1"/>
</dbReference>
<organism evidence="12 13">
    <name type="scientific">Lentihominibacter faecis</name>
    <dbReference type="NCBI Taxonomy" id="2764712"/>
    <lineage>
        <taxon>Bacteria</taxon>
        <taxon>Bacillati</taxon>
        <taxon>Bacillota</taxon>
        <taxon>Clostridia</taxon>
        <taxon>Peptostreptococcales</taxon>
        <taxon>Anaerovoracaceae</taxon>
        <taxon>Lentihominibacter</taxon>
    </lineage>
</organism>
<dbReference type="PANTHER" id="PTHR24093:SF369">
    <property type="entry name" value="CALCIUM-TRANSPORTING ATPASE"/>
    <property type="match status" value="1"/>
</dbReference>
<evidence type="ECO:0000256" key="9">
    <source>
        <dbReference type="ARBA" id="ARBA00023136"/>
    </source>
</evidence>
<dbReference type="SMART" id="SM00831">
    <property type="entry name" value="Cation_ATPase_N"/>
    <property type="match status" value="1"/>
</dbReference>
<feature type="transmembrane region" description="Helical" evidence="10">
    <location>
        <begin position="816"/>
        <end position="836"/>
    </location>
</feature>
<keyword evidence="7" id="KW-1278">Translocase</keyword>
<keyword evidence="9 10" id="KW-0472">Membrane</keyword>
<comment type="caution">
    <text evidence="12">The sequence shown here is derived from an EMBL/GenBank/DDBJ whole genome shotgun (WGS) entry which is preliminary data.</text>
</comment>
<evidence type="ECO:0000256" key="2">
    <source>
        <dbReference type="ARBA" id="ARBA00022692"/>
    </source>
</evidence>
<keyword evidence="8 10" id="KW-1133">Transmembrane helix</keyword>
<proteinExistence type="predicted"/>
<evidence type="ECO:0000256" key="1">
    <source>
        <dbReference type="ARBA" id="ARBA00004127"/>
    </source>
</evidence>
<dbReference type="InterPro" id="IPR023214">
    <property type="entry name" value="HAD_sf"/>
</dbReference>
<dbReference type="InterPro" id="IPR001757">
    <property type="entry name" value="P_typ_ATPase"/>
</dbReference>
<evidence type="ECO:0000259" key="11">
    <source>
        <dbReference type="SMART" id="SM00831"/>
    </source>
</evidence>
<feature type="domain" description="Cation-transporting P-type ATPase N-terminal" evidence="11">
    <location>
        <begin position="3"/>
        <end position="77"/>
    </location>
</feature>
<dbReference type="Gene3D" id="3.40.50.1000">
    <property type="entry name" value="HAD superfamily/HAD-like"/>
    <property type="match status" value="1"/>
</dbReference>
<evidence type="ECO:0000256" key="4">
    <source>
        <dbReference type="ARBA" id="ARBA00022741"/>
    </source>
</evidence>
<dbReference type="EMBL" id="JACRWC010000054">
    <property type="protein sequence ID" value="MBC5999185.1"/>
    <property type="molecule type" value="Genomic_DNA"/>
</dbReference>
<dbReference type="GO" id="GO:0005886">
    <property type="term" value="C:plasma membrane"/>
    <property type="evidence" value="ECO:0007669"/>
    <property type="project" value="TreeGrafter"/>
</dbReference>
<dbReference type="PRINTS" id="PR00119">
    <property type="entry name" value="CATATPASE"/>
</dbReference>
<dbReference type="FunFam" id="3.40.50.1000:FF:000001">
    <property type="entry name" value="Phospholipid-transporting ATPase IC"/>
    <property type="match status" value="1"/>
</dbReference>
<comment type="subcellular location">
    <subcellularLocation>
        <location evidence="1">Endomembrane system</location>
        <topology evidence="1">Multi-pass membrane protein</topology>
    </subcellularLocation>
</comment>
<dbReference type="InterPro" id="IPR023298">
    <property type="entry name" value="ATPase_P-typ_TM_dom_sf"/>
</dbReference>
<accession>A0A923SR96</accession>
<dbReference type="GO" id="GO:0012505">
    <property type="term" value="C:endomembrane system"/>
    <property type="evidence" value="ECO:0007669"/>
    <property type="project" value="UniProtKB-SubCell"/>
</dbReference>
<evidence type="ECO:0000256" key="6">
    <source>
        <dbReference type="ARBA" id="ARBA00022842"/>
    </source>
</evidence>
<name>A0A923SR96_9FIRM</name>
<feature type="transmembrane region" description="Helical" evidence="10">
    <location>
        <begin position="748"/>
        <end position="770"/>
    </location>
</feature>
<feature type="transmembrane region" description="Helical" evidence="10">
    <location>
        <begin position="290"/>
        <end position="319"/>
    </location>
</feature>
<dbReference type="NCBIfam" id="TIGR01494">
    <property type="entry name" value="ATPase_P-type"/>
    <property type="match status" value="3"/>
</dbReference>
<feature type="transmembrane region" description="Helical" evidence="10">
    <location>
        <begin position="257"/>
        <end position="278"/>
    </location>
</feature>
<dbReference type="GO" id="GO:0046872">
    <property type="term" value="F:metal ion binding"/>
    <property type="evidence" value="ECO:0007669"/>
    <property type="project" value="UniProtKB-KW"/>
</dbReference>
<dbReference type="GO" id="GO:0005388">
    <property type="term" value="F:P-type calcium transporter activity"/>
    <property type="evidence" value="ECO:0007669"/>
    <property type="project" value="TreeGrafter"/>
</dbReference>
<dbReference type="SUPFAM" id="SSF81653">
    <property type="entry name" value="Calcium ATPase, transduction domain A"/>
    <property type="match status" value="1"/>
</dbReference>
<dbReference type="AlphaFoldDB" id="A0A923SR96"/>
<evidence type="ECO:0000313" key="13">
    <source>
        <dbReference type="Proteomes" id="UP000644115"/>
    </source>
</evidence>
<dbReference type="Pfam" id="PF13246">
    <property type="entry name" value="Cation_ATPase"/>
    <property type="match status" value="1"/>
</dbReference>
<dbReference type="SUPFAM" id="SSF56784">
    <property type="entry name" value="HAD-like"/>
    <property type="match status" value="1"/>
</dbReference>
<feature type="transmembrane region" description="Helical" evidence="10">
    <location>
        <begin position="848"/>
        <end position="864"/>
    </location>
</feature>
<feature type="transmembrane region" description="Helical" evidence="10">
    <location>
        <begin position="61"/>
        <end position="81"/>
    </location>
</feature>
<keyword evidence="5" id="KW-0067">ATP-binding</keyword>
<dbReference type="InterPro" id="IPR018303">
    <property type="entry name" value="ATPase_P-typ_P_site"/>
</dbReference>
<feature type="transmembrane region" description="Helical" evidence="10">
    <location>
        <begin position="87"/>
        <end position="107"/>
    </location>
</feature>
<keyword evidence="3" id="KW-0479">Metal-binding</keyword>
<keyword evidence="2 10" id="KW-0812">Transmembrane</keyword>
<dbReference type="PROSITE" id="PS00154">
    <property type="entry name" value="ATPASE_E1_E2"/>
    <property type="match status" value="1"/>
</dbReference>
<dbReference type="InterPro" id="IPR044492">
    <property type="entry name" value="P_typ_ATPase_HD_dom"/>
</dbReference>
<dbReference type="Proteomes" id="UP000644115">
    <property type="component" value="Unassembled WGS sequence"/>
</dbReference>
<evidence type="ECO:0000313" key="12">
    <source>
        <dbReference type="EMBL" id="MBC5999185.1"/>
    </source>
</evidence>
<keyword evidence="13" id="KW-1185">Reference proteome</keyword>
<dbReference type="Gene3D" id="3.40.1110.10">
    <property type="entry name" value="Calcium-transporting ATPase, cytoplasmic domain N"/>
    <property type="match status" value="1"/>
</dbReference>
<dbReference type="InterPro" id="IPR036412">
    <property type="entry name" value="HAD-like_sf"/>
</dbReference>
<sequence>MNNAFYMSREELLQATGADPEHGLSESQVQASRQKYGANTFVRTGTESMLKRIWDASTEPMLLMLLFAAIITLAVNITRYFTGGEYNFLECAGIFAAIFLSVAITIVTEGKSAKAFEALSKINEDTLIKVLRDGEPQLIPQKNIVIGDILLIETGDKIVADGRLISGNDLSADESALTGESLPVKKDATFTCQKNTPVAERACMLYSGCFISGGSGTMLVTGVGNDTEFGQIAQELSSIEKTTTPLQEKLDRLGKGITILGSSAAAIVFLIQIIQFAMNHTISLNTVSEAFITSIVLIVAAVPEGLPTIVAVSLALNIIKMSRENALVKKMIACETIGCVNIICSDKTGTLTENKMTVQKIYAGGSLLDPEDLAFPAKTPAEASLQPKEARTAREADTSVAVAVASDSPAALESLNSPDSQIASAPADAPSAIDQKTAQTLLRNFCINSSADITREDGSWTFIGNPTECALLVAARKAGSDYQQLRKEADIVRVFPFSSQNKDMSTIVSEDGRLVLYTKGNPEKILSLCSNVSAEETAHIQKLMENFQDKAGRLLAFAHKELACFNGEKQQELEQDLHYDGFVVISDPLSPDVYDSIRDCRRAGIEVKMLTGDNIRTARAIAEELHMLQDGHLAVEAAEIGSMSDEELKKALPKISVIARSTPLIKMRVVKLLKEEKNVVAVTGDGINDAPAIKNADVGIAMGIAGTEVTKEASDMVLLDDSFSTIVKAVQWGRGIYENFKRFIQFQLTVNVSSVVVVIASILAGFPTPFTALELLWINIIMDGPPALTLGLEPIREDLLKHPPTKRNANIISRKMLIRIFANGIFISIVFMLQHFTNFLGAAQTEEATVLFTLFVLFQLFNAFNCRELDDTPMFKNLLNNKLMLGVFLIVLVLQFLITQVGTAVFETTPLSAAMWGKMLLTAGSVVVINEIWKGLAYVFSSLQDQNRN</sequence>
<dbReference type="InterPro" id="IPR006068">
    <property type="entry name" value="ATPase_P-typ_cation-transptr_C"/>
</dbReference>